<organism evidence="4 5">
    <name type="scientific">Blastopirellula marina</name>
    <dbReference type="NCBI Taxonomy" id="124"/>
    <lineage>
        <taxon>Bacteria</taxon>
        <taxon>Pseudomonadati</taxon>
        <taxon>Planctomycetota</taxon>
        <taxon>Planctomycetia</taxon>
        <taxon>Pirellulales</taxon>
        <taxon>Pirellulaceae</taxon>
        <taxon>Blastopirellula</taxon>
    </lineage>
</organism>
<feature type="region of interest" description="Disordered" evidence="1">
    <location>
        <begin position="406"/>
        <end position="431"/>
    </location>
</feature>
<dbReference type="PANTHER" id="PTHR30273:SF2">
    <property type="entry name" value="PROTEIN FECR"/>
    <property type="match status" value="1"/>
</dbReference>
<dbReference type="InterPro" id="IPR006860">
    <property type="entry name" value="FecR"/>
</dbReference>
<evidence type="ECO:0000259" key="3">
    <source>
        <dbReference type="Pfam" id="PF04773"/>
    </source>
</evidence>
<dbReference type="Pfam" id="PF04773">
    <property type="entry name" value="FecR"/>
    <property type="match status" value="1"/>
</dbReference>
<feature type="transmembrane region" description="Helical" evidence="2">
    <location>
        <begin position="101"/>
        <end position="125"/>
    </location>
</feature>
<reference evidence="4 5" key="1">
    <citation type="submission" date="2018-02" db="EMBL/GenBank/DDBJ databases">
        <title>Comparative genomes isolates from brazilian mangrove.</title>
        <authorList>
            <person name="Araujo J.E."/>
            <person name="Taketani R.G."/>
            <person name="Silva M.C.P."/>
            <person name="Loureco M.V."/>
            <person name="Andreote F.D."/>
        </authorList>
    </citation>
    <scope>NUCLEOTIDE SEQUENCE [LARGE SCALE GENOMIC DNA]</scope>
    <source>
        <strain evidence="4 5">Hex-1 MGV</strain>
    </source>
</reference>
<evidence type="ECO:0000313" key="4">
    <source>
        <dbReference type="EMBL" id="PQO40608.1"/>
    </source>
</evidence>
<dbReference type="GO" id="GO:0016989">
    <property type="term" value="F:sigma factor antagonist activity"/>
    <property type="evidence" value="ECO:0007669"/>
    <property type="project" value="TreeGrafter"/>
</dbReference>
<keyword evidence="2" id="KW-0812">Transmembrane</keyword>
<proteinExistence type="predicted"/>
<keyword evidence="2" id="KW-0472">Membrane</keyword>
<gene>
    <name evidence="4" type="ORF">C5Y83_01385</name>
</gene>
<sequence>MSESPEIVGKIIDDPHILELVDLCLTDRATPEQWKELSELIVNRKDVSQYFAAQSITNARLATISRVEAEQERELLQRIENDSQVELPTAESGNQFQLRRVVTAVGLTVAAALLLFGGLAVSVWYQSHTTPAPSIASSGPVPPAVIVTGIPGESEPHPFYGRDLIELPPGNFQGVTSSGVKVELVGPLRIRVDKPMSWRLFYGKVVADVPPSSHGFTINTHNASVVDLGTKFGVAVDADNFTEVMVYQGSVELRTGNTLQRMVEGEAYQVPIGGKLEKLAAINLPTFLKPGDVPPSVISEVRHNGVLTEKPYKIVRGGFHEGATAYVDRVHKWTGASASGLPAPLIDLDYVQMANDWKYDAKWKKRNNLEFTFVFNRPTVAYLLVDERLPVPSWLPRNFRDMGYSVGMDKGSHEDPRSKTNYQLPQEDGPGKSIDVSLRVWRAVLPDGGELKVGPIGNRSIDWVVPCLVARPI</sequence>
<dbReference type="AlphaFoldDB" id="A0A2S8G839"/>
<comment type="caution">
    <text evidence="4">The sequence shown here is derived from an EMBL/GenBank/DDBJ whole genome shotgun (WGS) entry which is preliminary data.</text>
</comment>
<dbReference type="Proteomes" id="UP000238322">
    <property type="component" value="Unassembled WGS sequence"/>
</dbReference>
<protein>
    <recommendedName>
        <fullName evidence="3">FecR protein domain-containing protein</fullName>
    </recommendedName>
</protein>
<evidence type="ECO:0000256" key="1">
    <source>
        <dbReference type="SAM" id="MobiDB-lite"/>
    </source>
</evidence>
<evidence type="ECO:0000256" key="2">
    <source>
        <dbReference type="SAM" id="Phobius"/>
    </source>
</evidence>
<feature type="domain" description="FecR protein" evidence="3">
    <location>
        <begin position="198"/>
        <end position="252"/>
    </location>
</feature>
<name>A0A2S8G839_9BACT</name>
<dbReference type="RefSeq" id="WP_105327843.1">
    <property type="nucleotide sequence ID" value="NZ_PUHY01000001.1"/>
</dbReference>
<evidence type="ECO:0000313" key="5">
    <source>
        <dbReference type="Proteomes" id="UP000238322"/>
    </source>
</evidence>
<dbReference type="EMBL" id="PUHY01000001">
    <property type="protein sequence ID" value="PQO40608.1"/>
    <property type="molecule type" value="Genomic_DNA"/>
</dbReference>
<dbReference type="InterPro" id="IPR012373">
    <property type="entry name" value="Ferrdict_sens_TM"/>
</dbReference>
<accession>A0A2S8G839</accession>
<keyword evidence="2" id="KW-1133">Transmembrane helix</keyword>
<dbReference type="Gene3D" id="2.60.120.1440">
    <property type="match status" value="1"/>
</dbReference>
<dbReference type="PANTHER" id="PTHR30273">
    <property type="entry name" value="PERIPLASMIC SIGNAL SENSOR AND SIGMA FACTOR ACTIVATOR FECR-RELATED"/>
    <property type="match status" value="1"/>
</dbReference>
<dbReference type="OrthoDB" id="241546at2"/>